<comment type="caution">
    <text evidence="3">The sequence shown here is derived from an EMBL/GenBank/DDBJ whole genome shotgun (WGS) entry which is preliminary data.</text>
</comment>
<evidence type="ECO:0000256" key="2">
    <source>
        <dbReference type="SAM" id="MobiDB-lite"/>
    </source>
</evidence>
<dbReference type="Pfam" id="PF13510">
    <property type="entry name" value="Fer2_4"/>
    <property type="match status" value="1"/>
</dbReference>
<evidence type="ECO:0000313" key="3">
    <source>
        <dbReference type="EMBL" id="HJB09125.1"/>
    </source>
</evidence>
<accession>A0A9D2RMI7</accession>
<feature type="region of interest" description="Disordered" evidence="2">
    <location>
        <begin position="86"/>
        <end position="108"/>
    </location>
</feature>
<evidence type="ECO:0000313" key="4">
    <source>
        <dbReference type="Proteomes" id="UP000823823"/>
    </source>
</evidence>
<dbReference type="GO" id="GO:0016491">
    <property type="term" value="F:oxidoreductase activity"/>
    <property type="evidence" value="ECO:0007669"/>
    <property type="project" value="UniProtKB-KW"/>
</dbReference>
<name>A0A9D2RMI7_9MICO</name>
<gene>
    <name evidence="3" type="ORF">H9786_01130</name>
</gene>
<dbReference type="Gene3D" id="3.10.20.440">
    <property type="entry name" value="2Fe-2S iron-sulphur cluster binding domain, sarcosine oxidase, alpha subunit, N-terminal domain"/>
    <property type="match status" value="1"/>
</dbReference>
<protein>
    <submittedName>
        <fullName evidence="3">(2Fe-2S)-binding protein</fullName>
    </submittedName>
</protein>
<dbReference type="AlphaFoldDB" id="A0A9D2RMI7"/>
<dbReference type="GO" id="GO:0051536">
    <property type="term" value="F:iron-sulfur cluster binding"/>
    <property type="evidence" value="ECO:0007669"/>
    <property type="project" value="InterPro"/>
</dbReference>
<dbReference type="EMBL" id="DWZH01000008">
    <property type="protein sequence ID" value="HJB09125.1"/>
    <property type="molecule type" value="Genomic_DNA"/>
</dbReference>
<keyword evidence="1" id="KW-0560">Oxidoreductase</keyword>
<reference evidence="3" key="1">
    <citation type="journal article" date="2021" name="PeerJ">
        <title>Extensive microbial diversity within the chicken gut microbiome revealed by metagenomics and culture.</title>
        <authorList>
            <person name="Gilroy R."/>
            <person name="Ravi A."/>
            <person name="Getino M."/>
            <person name="Pursley I."/>
            <person name="Horton D.L."/>
            <person name="Alikhan N.F."/>
            <person name="Baker D."/>
            <person name="Gharbi K."/>
            <person name="Hall N."/>
            <person name="Watson M."/>
            <person name="Adriaenssens E.M."/>
            <person name="Foster-Nyarko E."/>
            <person name="Jarju S."/>
            <person name="Secka A."/>
            <person name="Antonio M."/>
            <person name="Oren A."/>
            <person name="Chaudhuri R.R."/>
            <person name="La Ragione R."/>
            <person name="Hildebrand F."/>
            <person name="Pallen M.J."/>
        </authorList>
    </citation>
    <scope>NUCLEOTIDE SEQUENCE</scope>
    <source>
        <strain evidence="3">ChiHjej13B12-24818</strain>
    </source>
</reference>
<dbReference type="SUPFAM" id="SSF54292">
    <property type="entry name" value="2Fe-2S ferredoxin-like"/>
    <property type="match status" value="1"/>
</dbReference>
<dbReference type="InterPro" id="IPR042204">
    <property type="entry name" value="2Fe-2S-bd_N"/>
</dbReference>
<dbReference type="Proteomes" id="UP000823823">
    <property type="component" value="Unassembled WGS sequence"/>
</dbReference>
<proteinExistence type="predicted"/>
<organism evidence="3 4">
    <name type="scientific">Candidatus Brachybacterium merdavium</name>
    <dbReference type="NCBI Taxonomy" id="2838513"/>
    <lineage>
        <taxon>Bacteria</taxon>
        <taxon>Bacillati</taxon>
        <taxon>Actinomycetota</taxon>
        <taxon>Actinomycetes</taxon>
        <taxon>Micrococcales</taxon>
        <taxon>Dermabacteraceae</taxon>
        <taxon>Brachybacterium</taxon>
    </lineage>
</organism>
<evidence type="ECO:0000256" key="1">
    <source>
        <dbReference type="ARBA" id="ARBA00023002"/>
    </source>
</evidence>
<reference evidence="3" key="2">
    <citation type="submission" date="2021-04" db="EMBL/GenBank/DDBJ databases">
        <authorList>
            <person name="Gilroy R."/>
        </authorList>
    </citation>
    <scope>NUCLEOTIDE SEQUENCE</scope>
    <source>
        <strain evidence="3">ChiHjej13B12-24818</strain>
    </source>
</reference>
<dbReference type="InterPro" id="IPR036010">
    <property type="entry name" value="2Fe-2S_ferredoxin-like_sf"/>
</dbReference>
<sequence length="108" mass="11171">MNSSSTTGRSVTITIDGAPLRVPVTRTVAAALLLDQERMAWRSTRRSGSARGLFCGIGVCYDCLATINGRASQRTCLVEVADGMEVSTGSTTDAPGEPSARPGDAAHG</sequence>